<dbReference type="PANTHER" id="PTHR30333">
    <property type="entry name" value="CYTOCHROME C-TYPE PROTEIN"/>
    <property type="match status" value="1"/>
</dbReference>
<evidence type="ECO:0000256" key="5">
    <source>
        <dbReference type="ARBA" id="ARBA00022617"/>
    </source>
</evidence>
<keyword evidence="6" id="KW-0812">Transmembrane</keyword>
<keyword evidence="5" id="KW-0349">Heme</keyword>
<dbReference type="RefSeq" id="WP_304121859.1">
    <property type="nucleotide sequence ID" value="NZ_DYZA01000101.1"/>
</dbReference>
<evidence type="ECO:0000256" key="9">
    <source>
        <dbReference type="ARBA" id="ARBA00022989"/>
    </source>
</evidence>
<keyword evidence="7" id="KW-0479">Metal-binding</keyword>
<dbReference type="EMBL" id="DYZA01000101">
    <property type="protein sequence ID" value="HJD97054.1"/>
    <property type="molecule type" value="Genomic_DNA"/>
</dbReference>
<dbReference type="GO" id="GO:0009055">
    <property type="term" value="F:electron transfer activity"/>
    <property type="evidence" value="ECO:0007669"/>
    <property type="project" value="TreeGrafter"/>
</dbReference>
<sequence length="152" mass="16495">MKASRHGPWKMLLGGTALGAALVFLAAAGMQYSDSRPFCSTCHVMREAALTHSLSPHADLACNECHAPHNLLAKLPFKAQEGLRDFAANLQGKEAPLLARLETREVVNANCRACHGVTNADVMMAKPYCVDCHRGMAHQKKIPVSFREAADE</sequence>
<dbReference type="Pfam" id="PF03264">
    <property type="entry name" value="Cytochrom_NNT"/>
    <property type="match status" value="1"/>
</dbReference>
<evidence type="ECO:0000259" key="12">
    <source>
        <dbReference type="Pfam" id="PF03264"/>
    </source>
</evidence>
<comment type="caution">
    <text evidence="13">The sequence shown here is derived from an EMBL/GenBank/DDBJ whole genome shotgun (WGS) entry which is preliminary data.</text>
</comment>
<protein>
    <submittedName>
        <fullName evidence="13">NapC/NirT family cytochrome c</fullName>
    </submittedName>
</protein>
<gene>
    <name evidence="13" type="ORF">K8W16_05360</name>
</gene>
<dbReference type="PANTHER" id="PTHR30333:SF1">
    <property type="entry name" value="CYTOCHROME C-TYPE PROTEIN NAPC"/>
    <property type="match status" value="1"/>
</dbReference>
<accession>A0A921DQY7</accession>
<evidence type="ECO:0000256" key="7">
    <source>
        <dbReference type="ARBA" id="ARBA00022723"/>
    </source>
</evidence>
<dbReference type="InterPro" id="IPR005126">
    <property type="entry name" value="NapC/NirT_cyt_c_N"/>
</dbReference>
<comment type="subcellular location">
    <subcellularLocation>
        <location evidence="1">Cell membrane</location>
    </subcellularLocation>
</comment>
<dbReference type="SUPFAM" id="SSF48695">
    <property type="entry name" value="Multiheme cytochromes"/>
    <property type="match status" value="1"/>
</dbReference>
<keyword evidence="3" id="KW-0813">Transport</keyword>
<evidence type="ECO:0000256" key="10">
    <source>
        <dbReference type="ARBA" id="ARBA00023004"/>
    </source>
</evidence>
<keyword evidence="10" id="KW-0408">Iron</keyword>
<dbReference type="Gene3D" id="1.10.3820.10">
    <property type="entry name" value="Di-heme elbow motif domain"/>
    <property type="match status" value="1"/>
</dbReference>
<evidence type="ECO:0000256" key="8">
    <source>
        <dbReference type="ARBA" id="ARBA00022982"/>
    </source>
</evidence>
<feature type="domain" description="NapC/NirT cytochrome c N-terminal" evidence="12">
    <location>
        <begin position="8"/>
        <end position="140"/>
    </location>
</feature>
<reference evidence="13" key="1">
    <citation type="journal article" date="2021" name="PeerJ">
        <title>Extensive microbial diversity within the chicken gut microbiome revealed by metagenomics and culture.</title>
        <authorList>
            <person name="Gilroy R."/>
            <person name="Ravi A."/>
            <person name="Getino M."/>
            <person name="Pursley I."/>
            <person name="Horton D.L."/>
            <person name="Alikhan N.F."/>
            <person name="Baker D."/>
            <person name="Gharbi K."/>
            <person name="Hall N."/>
            <person name="Watson M."/>
            <person name="Adriaenssens E.M."/>
            <person name="Foster-Nyarko E."/>
            <person name="Jarju S."/>
            <person name="Secka A."/>
            <person name="Antonio M."/>
            <person name="Oren A."/>
            <person name="Chaudhuri R.R."/>
            <person name="La Ragione R."/>
            <person name="Hildebrand F."/>
            <person name="Pallen M.J."/>
        </authorList>
    </citation>
    <scope>NUCLEOTIDE SEQUENCE</scope>
    <source>
        <strain evidence="13">ChiGjej2B2-19336</strain>
    </source>
</reference>
<evidence type="ECO:0000256" key="3">
    <source>
        <dbReference type="ARBA" id="ARBA00022448"/>
    </source>
</evidence>
<dbReference type="InterPro" id="IPR036280">
    <property type="entry name" value="Multihaem_cyt_sf"/>
</dbReference>
<proteinExistence type="inferred from homology"/>
<dbReference type="GO" id="GO:0046872">
    <property type="term" value="F:metal ion binding"/>
    <property type="evidence" value="ECO:0007669"/>
    <property type="project" value="UniProtKB-KW"/>
</dbReference>
<evidence type="ECO:0000256" key="6">
    <source>
        <dbReference type="ARBA" id="ARBA00022692"/>
    </source>
</evidence>
<organism evidence="13 14">
    <name type="scientific">Mailhella massiliensis</name>
    <dbReference type="NCBI Taxonomy" id="1903261"/>
    <lineage>
        <taxon>Bacteria</taxon>
        <taxon>Pseudomonadati</taxon>
        <taxon>Thermodesulfobacteriota</taxon>
        <taxon>Desulfovibrionia</taxon>
        <taxon>Desulfovibrionales</taxon>
        <taxon>Desulfovibrionaceae</taxon>
        <taxon>Mailhella</taxon>
    </lineage>
</organism>
<dbReference type="AlphaFoldDB" id="A0A921DQY7"/>
<evidence type="ECO:0000256" key="2">
    <source>
        <dbReference type="ARBA" id="ARBA00007395"/>
    </source>
</evidence>
<comment type="similarity">
    <text evidence="2">Belongs to the NapC/NirT/NrfH family.</text>
</comment>
<evidence type="ECO:0000256" key="11">
    <source>
        <dbReference type="ARBA" id="ARBA00023136"/>
    </source>
</evidence>
<name>A0A921DQY7_9BACT</name>
<keyword evidence="9" id="KW-1133">Transmembrane helix</keyword>
<dbReference type="GO" id="GO:0009061">
    <property type="term" value="P:anaerobic respiration"/>
    <property type="evidence" value="ECO:0007669"/>
    <property type="project" value="TreeGrafter"/>
</dbReference>
<keyword evidence="8" id="KW-0249">Electron transport</keyword>
<evidence type="ECO:0000256" key="1">
    <source>
        <dbReference type="ARBA" id="ARBA00004236"/>
    </source>
</evidence>
<reference evidence="13" key="2">
    <citation type="submission" date="2021-09" db="EMBL/GenBank/DDBJ databases">
        <authorList>
            <person name="Gilroy R."/>
        </authorList>
    </citation>
    <scope>NUCLEOTIDE SEQUENCE</scope>
    <source>
        <strain evidence="13">ChiGjej2B2-19336</strain>
    </source>
</reference>
<dbReference type="GO" id="GO:0005886">
    <property type="term" value="C:plasma membrane"/>
    <property type="evidence" value="ECO:0007669"/>
    <property type="project" value="UniProtKB-SubCell"/>
</dbReference>
<evidence type="ECO:0000313" key="14">
    <source>
        <dbReference type="Proteomes" id="UP000698963"/>
    </source>
</evidence>
<dbReference type="InterPro" id="IPR038266">
    <property type="entry name" value="NapC/NirT_cytc_sf"/>
</dbReference>
<evidence type="ECO:0000256" key="4">
    <source>
        <dbReference type="ARBA" id="ARBA00022475"/>
    </source>
</evidence>
<dbReference type="Proteomes" id="UP000698963">
    <property type="component" value="Unassembled WGS sequence"/>
</dbReference>
<keyword evidence="11" id="KW-0472">Membrane</keyword>
<dbReference type="InterPro" id="IPR051174">
    <property type="entry name" value="Cytochrome_c-type_ET"/>
</dbReference>
<keyword evidence="4" id="KW-1003">Cell membrane</keyword>
<evidence type="ECO:0000313" key="13">
    <source>
        <dbReference type="EMBL" id="HJD97054.1"/>
    </source>
</evidence>